<organism evidence="2">
    <name type="scientific">Clostridioides difficile</name>
    <name type="common">Peptoclostridium difficile</name>
    <dbReference type="NCBI Taxonomy" id="1496"/>
    <lineage>
        <taxon>Bacteria</taxon>
        <taxon>Bacillati</taxon>
        <taxon>Bacillota</taxon>
        <taxon>Clostridia</taxon>
        <taxon>Peptostreptococcales</taxon>
        <taxon>Peptostreptococcaceae</taxon>
        <taxon>Clostridioides</taxon>
    </lineage>
</organism>
<keyword evidence="1" id="KW-0812">Transmembrane</keyword>
<keyword evidence="1" id="KW-0472">Membrane</keyword>
<accession>A0A386JBW6</accession>
<gene>
    <name evidence="2" type="ORF">pHSJD-312_00052</name>
</gene>
<keyword evidence="1" id="KW-1133">Transmembrane helix</keyword>
<reference evidence="2" key="1">
    <citation type="journal article" date="2018" name="Sci. Rep.">
        <title>Novel Clade C-I Clostridium difficile strains escape diagnostic tests, differ in pathogenicity potential and carry toxins on extrachromosomal elements.</title>
        <authorList>
            <person name="Ramirez-Vargas G."/>
            <person name="Lopez-Urena D."/>
            <person name="Badilla A."/>
            <person name="Orozco-Aguilar J."/>
            <person name="Murillo T."/>
            <person name="Rojas P."/>
            <person name="Riedel T."/>
            <person name="Overmann J."/>
            <person name="Gonzalez G."/>
            <person name="Chaves-Olarte E."/>
            <person name="Quesada-Gomez C."/>
            <person name="Rodriguez C."/>
        </authorList>
    </citation>
    <scope>NUCLEOTIDE SEQUENCE</scope>
    <source>
        <strain evidence="2">HSJD-312</strain>
        <plasmid evidence="2">pHSJD-312</plasmid>
    </source>
</reference>
<name>A0A386JBW6_CLODI</name>
<protein>
    <submittedName>
        <fullName evidence="2">Uncharacterized protein</fullName>
    </submittedName>
</protein>
<dbReference type="EMBL" id="MG973074">
    <property type="protein sequence ID" value="AYD68673.1"/>
    <property type="molecule type" value="Genomic_DNA"/>
</dbReference>
<geneLocation type="plasmid" evidence="2">
    <name>pHSJD-312</name>
</geneLocation>
<feature type="transmembrane region" description="Helical" evidence="1">
    <location>
        <begin position="53"/>
        <end position="73"/>
    </location>
</feature>
<evidence type="ECO:0000313" key="2">
    <source>
        <dbReference type="EMBL" id="AYD68673.1"/>
    </source>
</evidence>
<keyword evidence="2" id="KW-0614">Plasmid</keyword>
<dbReference type="RefSeq" id="WP_102822263.1">
    <property type="nucleotide sequence ID" value="NZ_LJCL01000008.1"/>
</dbReference>
<sequence>MKKRKIKTNGMGKRKLKLVLKYCDGKQNCINFNLKVNKILIMNHKIPYKFPRFINIFLGKVIEILISHILMDLGIEPEFKWFVAKILAYIIIKFIN</sequence>
<evidence type="ECO:0000256" key="1">
    <source>
        <dbReference type="SAM" id="Phobius"/>
    </source>
</evidence>
<dbReference type="AlphaFoldDB" id="A0A386JBW6"/>
<proteinExistence type="predicted"/>